<dbReference type="GO" id="GO:0009277">
    <property type="term" value="C:fungal-type cell wall"/>
    <property type="evidence" value="ECO:0007669"/>
    <property type="project" value="TreeGrafter"/>
</dbReference>
<dbReference type="SUPFAM" id="SSF51445">
    <property type="entry name" value="(Trans)glycosidases"/>
    <property type="match status" value="1"/>
</dbReference>
<dbReference type="PANTHER" id="PTHR34154:SF3">
    <property type="entry name" value="ALKALI-SENSITIVE LINKAGE PROTEIN 1"/>
    <property type="match status" value="1"/>
</dbReference>
<dbReference type="InterPro" id="IPR053183">
    <property type="entry name" value="ASL1"/>
</dbReference>
<dbReference type="EMBL" id="MU001499">
    <property type="protein sequence ID" value="KAF2445859.1"/>
    <property type="molecule type" value="Genomic_DNA"/>
</dbReference>
<feature type="signal peptide" evidence="1">
    <location>
        <begin position="1"/>
        <end position="18"/>
    </location>
</feature>
<evidence type="ECO:0000313" key="3">
    <source>
        <dbReference type="EMBL" id="KAF2445859.1"/>
    </source>
</evidence>
<accession>A0A9P4PMY0</accession>
<dbReference type="InterPro" id="IPR024655">
    <property type="entry name" value="Asl1_glyco_hydro_catalytic"/>
</dbReference>
<feature type="domain" description="Asl1-like glycosyl hydrolase catalytic" evidence="2">
    <location>
        <begin position="38"/>
        <end position="261"/>
    </location>
</feature>
<evidence type="ECO:0000259" key="2">
    <source>
        <dbReference type="Pfam" id="PF11790"/>
    </source>
</evidence>
<dbReference type="Gene3D" id="3.20.20.80">
    <property type="entry name" value="Glycosidases"/>
    <property type="match status" value="1"/>
</dbReference>
<evidence type="ECO:0000313" key="4">
    <source>
        <dbReference type="Proteomes" id="UP000799764"/>
    </source>
</evidence>
<evidence type="ECO:0000256" key="1">
    <source>
        <dbReference type="SAM" id="SignalP"/>
    </source>
</evidence>
<reference evidence="3" key="1">
    <citation type="journal article" date="2020" name="Stud. Mycol.">
        <title>101 Dothideomycetes genomes: a test case for predicting lifestyles and emergence of pathogens.</title>
        <authorList>
            <person name="Haridas S."/>
            <person name="Albert R."/>
            <person name="Binder M."/>
            <person name="Bloem J."/>
            <person name="Labutti K."/>
            <person name="Salamov A."/>
            <person name="Andreopoulos B."/>
            <person name="Baker S."/>
            <person name="Barry K."/>
            <person name="Bills G."/>
            <person name="Bluhm B."/>
            <person name="Cannon C."/>
            <person name="Castanera R."/>
            <person name="Culley D."/>
            <person name="Daum C."/>
            <person name="Ezra D."/>
            <person name="Gonzalez J."/>
            <person name="Henrissat B."/>
            <person name="Kuo A."/>
            <person name="Liang C."/>
            <person name="Lipzen A."/>
            <person name="Lutzoni F."/>
            <person name="Magnuson J."/>
            <person name="Mondo S."/>
            <person name="Nolan M."/>
            <person name="Ohm R."/>
            <person name="Pangilinan J."/>
            <person name="Park H.-J."/>
            <person name="Ramirez L."/>
            <person name="Alfaro M."/>
            <person name="Sun H."/>
            <person name="Tritt A."/>
            <person name="Yoshinaga Y."/>
            <person name="Zwiers L.-H."/>
            <person name="Turgeon B."/>
            <person name="Goodwin S."/>
            <person name="Spatafora J."/>
            <person name="Crous P."/>
            <person name="Grigoriev I."/>
        </authorList>
    </citation>
    <scope>NUCLEOTIDE SEQUENCE</scope>
    <source>
        <strain evidence="3">CBS 690.94</strain>
    </source>
</reference>
<dbReference type="GO" id="GO:0016787">
    <property type="term" value="F:hydrolase activity"/>
    <property type="evidence" value="ECO:0007669"/>
    <property type="project" value="UniProtKB-KW"/>
</dbReference>
<dbReference type="PANTHER" id="PTHR34154">
    <property type="entry name" value="ALKALI-SENSITIVE LINKAGE PROTEIN 1"/>
    <property type="match status" value="1"/>
</dbReference>
<dbReference type="Proteomes" id="UP000799764">
    <property type="component" value="Unassembled WGS sequence"/>
</dbReference>
<proteinExistence type="predicted"/>
<dbReference type="AlphaFoldDB" id="A0A9P4PMY0"/>
<protein>
    <submittedName>
        <fullName evidence="3">Glycoside hydrolase family 128 protein</fullName>
    </submittedName>
</protein>
<sequence>MAFFRCAAAAALLTLVTASSSSKRGLCVIPPRDNPHHAKDSAIWTTGPGSHLTWYYNYGTTPTGEYKNTPGFEFVPMFWGAPEGGFTGDTPFLDSIREQIKDGSNITHVLGFNEPDGSFEYGASNIPAQVAAEEWKRQMEPLKEHGVKLGAPAVTGTPAGATWLQDFFSHCNGSCNPDFLPVHFYGTFEALANRVTEWGYNHQDLLTTQHAFNESIRMLDDWSKITRYSYFGAFRSDTSNVGPNSAMLTEEGKLTDIGSWYLDGPATNNIPHNSWAGVLRASNGVIKVAVILILVGYFVV</sequence>
<dbReference type="GO" id="GO:0071966">
    <property type="term" value="P:fungal-type cell wall polysaccharide metabolic process"/>
    <property type="evidence" value="ECO:0007669"/>
    <property type="project" value="TreeGrafter"/>
</dbReference>
<dbReference type="InterPro" id="IPR017853">
    <property type="entry name" value="GH"/>
</dbReference>
<keyword evidence="3" id="KW-0378">Hydrolase</keyword>
<dbReference type="OrthoDB" id="43654at2759"/>
<feature type="chain" id="PRO_5040441099" evidence="1">
    <location>
        <begin position="19"/>
        <end position="300"/>
    </location>
</feature>
<keyword evidence="1" id="KW-0732">Signal</keyword>
<name>A0A9P4PMY0_9PLEO</name>
<gene>
    <name evidence="3" type="ORF">P171DRAFT_454330</name>
</gene>
<keyword evidence="4" id="KW-1185">Reference proteome</keyword>
<organism evidence="3 4">
    <name type="scientific">Karstenula rhodostoma CBS 690.94</name>
    <dbReference type="NCBI Taxonomy" id="1392251"/>
    <lineage>
        <taxon>Eukaryota</taxon>
        <taxon>Fungi</taxon>
        <taxon>Dikarya</taxon>
        <taxon>Ascomycota</taxon>
        <taxon>Pezizomycotina</taxon>
        <taxon>Dothideomycetes</taxon>
        <taxon>Pleosporomycetidae</taxon>
        <taxon>Pleosporales</taxon>
        <taxon>Massarineae</taxon>
        <taxon>Didymosphaeriaceae</taxon>
        <taxon>Karstenula</taxon>
    </lineage>
</organism>
<comment type="caution">
    <text evidence="3">The sequence shown here is derived from an EMBL/GenBank/DDBJ whole genome shotgun (WGS) entry which is preliminary data.</text>
</comment>
<dbReference type="Pfam" id="PF11790">
    <property type="entry name" value="Glyco_hydro_cc"/>
    <property type="match status" value="1"/>
</dbReference>